<dbReference type="AlphaFoldDB" id="A0AA86UCG7"/>
<dbReference type="EMBL" id="CAXDID020000160">
    <property type="protein sequence ID" value="CAL6044511.1"/>
    <property type="molecule type" value="Genomic_DNA"/>
</dbReference>
<sequence>MSVQQTELIYHIQTLNEASKEFQQVLVPMKLVDHIKSFKISVARAPIDSTIDIIRYFLKNMEEDFLPQLGDPRSQYASAMHRKLKTVKPIGDTVDESLSFLLSPLARQQTIVRSVSASNLASTQSDSSFSNINKKQSKQPLIISVNFQERITQLEKHLQIKLNPWKICCFEYVIRQLTEILLNFDPESCYFDKRIQHNYKLYGCPENKLSPKDLGLAAFFIPEQANRLNSWRIAKQILKSIHTLNSPSQMAFAMVLIYRNVEIAIGKLLEAEQYKKHVDKYKQQVQEQQIIELQNKFNAMQQFDRIIPQDLGMNFDLQSLNDEATLATVSLPQADSIFTQTPLPVQSFDDNLYEIDPEVPPFTPKQIAFGMDEMMPGFIYLVMEAQPKKLMRTCSLVENFCLPPIITNGAVVEFAMRTLQNVGKYVASGFYKERKIQFGTVKTTVKVKRVKYSGNGPLDM</sequence>
<proteinExistence type="predicted"/>
<accession>A0AA86UCG7</accession>
<dbReference type="InterPro" id="IPR037191">
    <property type="entry name" value="VPS9_dom_sf"/>
</dbReference>
<reference evidence="3 5" key="2">
    <citation type="submission" date="2024-07" db="EMBL/GenBank/DDBJ databases">
        <authorList>
            <person name="Akdeniz Z."/>
        </authorList>
    </citation>
    <scope>NUCLEOTIDE SEQUENCE [LARGE SCALE GENOMIC DNA]</scope>
</reference>
<dbReference type="Proteomes" id="UP001642409">
    <property type="component" value="Unassembled WGS sequence"/>
</dbReference>
<reference evidence="2" key="1">
    <citation type="submission" date="2023-06" db="EMBL/GenBank/DDBJ databases">
        <authorList>
            <person name="Kurt Z."/>
        </authorList>
    </citation>
    <scope>NUCLEOTIDE SEQUENCE</scope>
</reference>
<dbReference type="Gene3D" id="1.20.1050.80">
    <property type="entry name" value="VPS9 domain"/>
    <property type="match status" value="1"/>
</dbReference>
<comment type="caution">
    <text evidence="2">The sequence shown here is derived from an EMBL/GenBank/DDBJ whole genome shotgun (WGS) entry which is preliminary data.</text>
</comment>
<dbReference type="EMBL" id="CATOUU010000227">
    <property type="protein sequence ID" value="CAI9921612.1"/>
    <property type="molecule type" value="Genomic_DNA"/>
</dbReference>
<dbReference type="SUPFAM" id="SSF109993">
    <property type="entry name" value="VPS9 domain"/>
    <property type="match status" value="1"/>
</dbReference>
<evidence type="ECO:0000313" key="4">
    <source>
        <dbReference type="EMBL" id="CAL6086158.1"/>
    </source>
</evidence>
<evidence type="ECO:0000313" key="5">
    <source>
        <dbReference type="Proteomes" id="UP001642409"/>
    </source>
</evidence>
<name>A0AA86UCG7_9EUKA</name>
<organism evidence="2">
    <name type="scientific">Hexamita inflata</name>
    <dbReference type="NCBI Taxonomy" id="28002"/>
    <lineage>
        <taxon>Eukaryota</taxon>
        <taxon>Metamonada</taxon>
        <taxon>Diplomonadida</taxon>
        <taxon>Hexamitidae</taxon>
        <taxon>Hexamitinae</taxon>
        <taxon>Hexamita</taxon>
    </lineage>
</organism>
<protein>
    <submittedName>
        <fullName evidence="2">Uncharacterized protein</fullName>
    </submittedName>
</protein>
<keyword evidence="5" id="KW-1185">Reference proteome</keyword>
<gene>
    <name evidence="2" type="ORF">HINF_LOCUS37889</name>
    <name evidence="3" type="ORF">HINF_LOCUS40595</name>
    <name evidence="4" type="ORF">HINF_LOCUS63028</name>
    <name evidence="1" type="ORF">HINF_LOCUS9257</name>
</gene>
<dbReference type="EMBL" id="CATOUU010000807">
    <property type="protein sequence ID" value="CAI9950244.1"/>
    <property type="molecule type" value="Genomic_DNA"/>
</dbReference>
<evidence type="ECO:0000313" key="3">
    <source>
        <dbReference type="EMBL" id="CAL6044511.1"/>
    </source>
</evidence>
<evidence type="ECO:0000313" key="1">
    <source>
        <dbReference type="EMBL" id="CAI9921612.1"/>
    </source>
</evidence>
<dbReference type="EMBL" id="CAXDID020000391">
    <property type="protein sequence ID" value="CAL6086158.1"/>
    <property type="molecule type" value="Genomic_DNA"/>
</dbReference>
<evidence type="ECO:0000313" key="2">
    <source>
        <dbReference type="EMBL" id="CAI9950244.1"/>
    </source>
</evidence>